<dbReference type="SUPFAM" id="SSF55048">
    <property type="entry name" value="Probable ACP-binding domain of malonyl-CoA ACP transacylase"/>
    <property type="match status" value="1"/>
</dbReference>
<dbReference type="InterPro" id="IPR055123">
    <property type="entry name" value="SpnB-like_Rossmann"/>
</dbReference>
<keyword evidence="6" id="KW-0045">Antibiotic biosynthesis</keyword>
<evidence type="ECO:0000256" key="1">
    <source>
        <dbReference type="ARBA" id="ARBA00001957"/>
    </source>
</evidence>
<dbReference type="Pfam" id="PF02801">
    <property type="entry name" value="Ketoacyl-synt_C"/>
    <property type="match status" value="1"/>
</dbReference>
<proteinExistence type="predicted"/>
<dbReference type="InterPro" id="IPR050091">
    <property type="entry name" value="PKS_NRPS_Biosynth_Enz"/>
</dbReference>
<dbReference type="PROSITE" id="PS52004">
    <property type="entry name" value="KS3_2"/>
    <property type="match status" value="1"/>
</dbReference>
<dbReference type="SMART" id="SM00825">
    <property type="entry name" value="PKS_KS"/>
    <property type="match status" value="1"/>
</dbReference>
<dbReference type="FunFam" id="3.40.50.720:FF:000209">
    <property type="entry name" value="Polyketide synthase Pks12"/>
    <property type="match status" value="1"/>
</dbReference>
<dbReference type="InterPro" id="IPR020806">
    <property type="entry name" value="PKS_PP-bd"/>
</dbReference>
<dbReference type="GO" id="GO:0031177">
    <property type="term" value="F:phosphopantetheine binding"/>
    <property type="evidence" value="ECO:0007669"/>
    <property type="project" value="InterPro"/>
</dbReference>
<dbReference type="Pfam" id="PF08990">
    <property type="entry name" value="Docking"/>
    <property type="match status" value="1"/>
</dbReference>
<dbReference type="InterPro" id="IPR020843">
    <property type="entry name" value="ER"/>
</dbReference>
<dbReference type="InterPro" id="IPR049551">
    <property type="entry name" value="PKS_DH_C"/>
</dbReference>
<keyword evidence="4" id="KW-0597">Phosphoprotein</keyword>
<evidence type="ECO:0000259" key="11">
    <source>
        <dbReference type="PROSITE" id="PS52004"/>
    </source>
</evidence>
<evidence type="ECO:0000256" key="2">
    <source>
        <dbReference type="ARBA" id="ARBA00004792"/>
    </source>
</evidence>
<evidence type="ECO:0000256" key="5">
    <source>
        <dbReference type="ARBA" id="ARBA00022679"/>
    </source>
</evidence>
<dbReference type="SUPFAM" id="SSF50129">
    <property type="entry name" value="GroES-like"/>
    <property type="match status" value="1"/>
</dbReference>
<evidence type="ECO:0000256" key="9">
    <source>
        <dbReference type="PROSITE-ProRule" id="PRU01363"/>
    </source>
</evidence>
<dbReference type="Gene3D" id="3.40.366.10">
    <property type="entry name" value="Malonyl-Coenzyme A Acyl Carrier Protein, domain 2"/>
    <property type="match status" value="1"/>
</dbReference>
<dbReference type="Pfam" id="PF00698">
    <property type="entry name" value="Acyl_transf_1"/>
    <property type="match status" value="1"/>
</dbReference>
<dbReference type="PROSITE" id="PS00012">
    <property type="entry name" value="PHOSPHOPANTETHEINE"/>
    <property type="match status" value="1"/>
</dbReference>
<dbReference type="InterPro" id="IPR020807">
    <property type="entry name" value="PKS_DH"/>
</dbReference>
<evidence type="ECO:0000256" key="3">
    <source>
        <dbReference type="ARBA" id="ARBA00022450"/>
    </source>
</evidence>
<comment type="cofactor">
    <cofactor evidence="1">
        <name>pantetheine 4'-phosphate</name>
        <dbReference type="ChEBI" id="CHEBI:47942"/>
    </cofactor>
</comment>
<dbReference type="SMART" id="SM00829">
    <property type="entry name" value="PKS_ER"/>
    <property type="match status" value="1"/>
</dbReference>
<dbReference type="Gene3D" id="3.30.70.3290">
    <property type="match status" value="1"/>
</dbReference>
<dbReference type="InterPro" id="IPR057326">
    <property type="entry name" value="KR_dom"/>
</dbReference>
<dbReference type="Pfam" id="PF08240">
    <property type="entry name" value="ADH_N"/>
    <property type="match status" value="1"/>
</dbReference>
<dbReference type="PANTHER" id="PTHR43775">
    <property type="entry name" value="FATTY ACID SYNTHASE"/>
    <property type="match status" value="1"/>
</dbReference>
<evidence type="ECO:0000256" key="4">
    <source>
        <dbReference type="ARBA" id="ARBA00022553"/>
    </source>
</evidence>
<feature type="active site" description="Proton donor; for dehydratase activity" evidence="9">
    <location>
        <position position="1136"/>
    </location>
</feature>
<dbReference type="RefSeq" id="WP_369183251.1">
    <property type="nucleotide sequence ID" value="NZ_CP163445.1"/>
</dbReference>
<dbReference type="InterPro" id="IPR014031">
    <property type="entry name" value="Ketoacyl_synth_C"/>
</dbReference>
<dbReference type="SUPFAM" id="SSF51735">
    <property type="entry name" value="NAD(P)-binding Rossmann-fold domains"/>
    <property type="match status" value="3"/>
</dbReference>
<dbReference type="CDD" id="cd05195">
    <property type="entry name" value="enoyl_red"/>
    <property type="match status" value="1"/>
</dbReference>
<dbReference type="InterPro" id="IPR016035">
    <property type="entry name" value="Acyl_Trfase/lysoPLipase"/>
</dbReference>
<keyword evidence="5" id="KW-0808">Transferase</keyword>
<evidence type="ECO:0000313" key="13">
    <source>
        <dbReference type="EMBL" id="XDQ79281.1"/>
    </source>
</evidence>
<name>A0AB39TJG8_9ACTN</name>
<dbReference type="FunFam" id="3.40.366.10:FF:000002">
    <property type="entry name" value="Probable polyketide synthase 2"/>
    <property type="match status" value="1"/>
</dbReference>
<dbReference type="SMART" id="SM01294">
    <property type="entry name" value="PKS_PP_betabranch"/>
    <property type="match status" value="1"/>
</dbReference>
<dbReference type="Pfam" id="PF21089">
    <property type="entry name" value="PKS_DH_N"/>
    <property type="match status" value="1"/>
</dbReference>
<dbReference type="GO" id="GO:0033068">
    <property type="term" value="P:macrolide biosynthetic process"/>
    <property type="evidence" value="ECO:0007669"/>
    <property type="project" value="UniProtKB-ARBA"/>
</dbReference>
<dbReference type="InterPro" id="IPR013154">
    <property type="entry name" value="ADH-like_N"/>
</dbReference>
<comment type="pathway">
    <text evidence="2">Antibiotic biosynthesis.</text>
</comment>
<organism evidence="13">
    <name type="scientific">Streptomyces sp. Y1</name>
    <dbReference type="NCBI Taxonomy" id="3238634"/>
    <lineage>
        <taxon>Bacteria</taxon>
        <taxon>Bacillati</taxon>
        <taxon>Actinomycetota</taxon>
        <taxon>Actinomycetes</taxon>
        <taxon>Kitasatosporales</taxon>
        <taxon>Streptomycetaceae</taxon>
        <taxon>Streptomyces</taxon>
    </lineage>
</organism>
<dbReference type="InterPro" id="IPR013968">
    <property type="entry name" value="PKS_KR"/>
</dbReference>
<dbReference type="InterPro" id="IPR016036">
    <property type="entry name" value="Malonyl_transacylase_ACP-bd"/>
</dbReference>
<reference evidence="13" key="1">
    <citation type="submission" date="2024-07" db="EMBL/GenBank/DDBJ databases">
        <authorList>
            <person name="Yu S.T."/>
        </authorList>
    </citation>
    <scope>NUCLEOTIDE SEQUENCE</scope>
    <source>
        <strain evidence="13">Y1</strain>
    </source>
</reference>
<dbReference type="InterPro" id="IPR042104">
    <property type="entry name" value="PKS_dehydratase_sf"/>
</dbReference>
<dbReference type="Pfam" id="PF22953">
    <property type="entry name" value="SpnB_Rossmann"/>
    <property type="match status" value="1"/>
</dbReference>
<dbReference type="GO" id="GO:0004315">
    <property type="term" value="F:3-oxoacyl-[acyl-carrier-protein] synthase activity"/>
    <property type="evidence" value="ECO:0007669"/>
    <property type="project" value="InterPro"/>
</dbReference>
<evidence type="ECO:0000259" key="10">
    <source>
        <dbReference type="PROSITE" id="PS50075"/>
    </source>
</evidence>
<dbReference type="FunFam" id="3.40.47.10:FF:000019">
    <property type="entry name" value="Polyketide synthase type I"/>
    <property type="match status" value="1"/>
</dbReference>
<feature type="region of interest" description="C-terminal hotdog fold" evidence="9">
    <location>
        <begin position="1077"/>
        <end position="1212"/>
    </location>
</feature>
<dbReference type="InterPro" id="IPR006162">
    <property type="entry name" value="Ppantetheine_attach_site"/>
</dbReference>
<dbReference type="SMART" id="SM00827">
    <property type="entry name" value="PKS_AT"/>
    <property type="match status" value="1"/>
</dbReference>
<dbReference type="InterPro" id="IPR036736">
    <property type="entry name" value="ACP-like_sf"/>
</dbReference>
<dbReference type="SUPFAM" id="SSF52151">
    <property type="entry name" value="FabD/lysophospholipase-like"/>
    <property type="match status" value="1"/>
</dbReference>
<dbReference type="Gene3D" id="3.90.180.10">
    <property type="entry name" value="Medium-chain alcohol dehydrogenases, catalytic domain"/>
    <property type="match status" value="1"/>
</dbReference>
<dbReference type="SMART" id="SM00822">
    <property type="entry name" value="PKS_KR"/>
    <property type="match status" value="1"/>
</dbReference>
<dbReference type="Gene3D" id="3.10.129.110">
    <property type="entry name" value="Polyketide synthase dehydratase"/>
    <property type="match status" value="1"/>
</dbReference>
<dbReference type="InterPro" id="IPR014030">
    <property type="entry name" value="Ketoacyl_synth_N"/>
</dbReference>
<keyword evidence="3" id="KW-0596">Phosphopantetheine</keyword>
<feature type="region of interest" description="N-terminal hotdog fold" evidence="9">
    <location>
        <begin position="935"/>
        <end position="1065"/>
    </location>
</feature>
<dbReference type="Gene3D" id="3.40.50.720">
    <property type="entry name" value="NAD(P)-binding Rossmann-like Domain"/>
    <property type="match status" value="1"/>
</dbReference>
<dbReference type="EMBL" id="CP163445">
    <property type="protein sequence ID" value="XDQ79281.1"/>
    <property type="molecule type" value="Genomic_DNA"/>
</dbReference>
<dbReference type="InterPro" id="IPR020841">
    <property type="entry name" value="PKS_Beta-ketoAc_synthase_dom"/>
</dbReference>
<dbReference type="InterPro" id="IPR016039">
    <property type="entry name" value="Thiolase-like"/>
</dbReference>
<dbReference type="InterPro" id="IPR001227">
    <property type="entry name" value="Ac_transferase_dom_sf"/>
</dbReference>
<dbReference type="SUPFAM" id="SSF53901">
    <property type="entry name" value="Thiolase-like"/>
    <property type="match status" value="1"/>
</dbReference>
<keyword evidence="8" id="KW-0012">Acyltransferase</keyword>
<dbReference type="InterPro" id="IPR011032">
    <property type="entry name" value="GroES-like_sf"/>
</dbReference>
<dbReference type="GO" id="GO:0006633">
    <property type="term" value="P:fatty acid biosynthetic process"/>
    <property type="evidence" value="ECO:0007669"/>
    <property type="project" value="InterPro"/>
</dbReference>
<dbReference type="SMART" id="SM00823">
    <property type="entry name" value="PKS_PP"/>
    <property type="match status" value="1"/>
</dbReference>
<protein>
    <submittedName>
        <fullName evidence="13">SDR family NAD(P)-dependent oxidoreductase</fullName>
    </submittedName>
</protein>
<feature type="domain" description="PKS/mFAS DH" evidence="12">
    <location>
        <begin position="935"/>
        <end position="1212"/>
    </location>
</feature>
<gene>
    <name evidence="13" type="ORF">AB2U05_12820</name>
</gene>
<evidence type="ECO:0000259" key="12">
    <source>
        <dbReference type="PROSITE" id="PS52019"/>
    </source>
</evidence>
<dbReference type="GO" id="GO:0004312">
    <property type="term" value="F:fatty acid synthase activity"/>
    <property type="evidence" value="ECO:0007669"/>
    <property type="project" value="TreeGrafter"/>
</dbReference>
<dbReference type="PROSITE" id="PS50075">
    <property type="entry name" value="CARRIER"/>
    <property type="match status" value="1"/>
</dbReference>
<sequence>MAADQKDIVGALRQSLKETERLRRQNQQLLDRAGEPLAIVGMSCRFPGGVTSPEELWELLAKERVGISEFPDDRGWDLERLYDPDPDHPGTSYTRSGGFVDRVGEFDAEFFGISPREALAMDPQQRLLLETAWEAFEDAGIDPLTLKGSDTGVFCGVMFQDYGFVAGMSDRSAEIEGYLPTAAAGSVASGRISYTFGFEGPAVSVDTACSSSLVAVDLAAKSLRARECSLALVGGVTVHPRPNNFIEFSRQRALSVDGLCKAYAAAADGVAWGEGSGLLLLERLSDARRNGHRVLAVVRGTAVNQDGASNGLTAPNGPSQERVIRQALANAGLKAADVDAVEGHGTGTTLGDPIEAEALLATYGRERTDGPLRLGSIKSNIGHTMAAAGVAGVIKMVLAMQNEVLPATLHVDAPSPHVDWESGQVELLTEAQKWPASERPRRAGVSSFGISGTNAHVILEEAPVAEPTPDEDARVAPTVTPVLLSARSEAALREQADRIRARMIARPDISVLDIGFSSVTTRAQLEHRAVVVAPDRGALLSGLAALTAADPAANVLEGRPGNGKAVFVFPGQGAQWVGMAVELLDSSPVFAESVAACGAALAEFVDWNLEDVLRGAEGAPSYERVDVVQPALWAVMVSLAALWRSYGVEPSAVVGHSQGEIAAACVAGGLSLRDGARVVALRSRLVLDRLAGRGGMVSVALPVERAEELLQPYQGRISVAAVNGPATVVIAGEVAALDEMIAGCERDGIRARKVNVDYASHSAQVEAIEAELLEVLAPIAPVSGTIPFYSTATGGFIDTRTLDARYWYGNLRGRVGFEPALRALIDTGVSFFVEVSPHPVLTMAVEETAQAHGAQDRVGVVGSLRREEGGLQRFATSLGAAHVNGVAVDWRAFFAASGAQQVPLPTYAFQRERFWLTPSAGSGDASAAGLGRVEHPVLAAAAQLGDRDEWLFTGRLSIDTQPWTRDHVVFGMVLVPGTALVEMALTAGDTVGCPVLDELVIEAPLLLDEGTARHVQVTVGQPGEDGRREVAVFSRPETGGQDGQDDRPDTTCHARGWLTADTDAPAPFPAQWPPVGAQPVPVESLYPRLADLGLDYGPLFQGVQAAWRSGTEVYAEVALPDDAGTEGFDVHPALFDAALHGVMLDKDAGSSVDLPFSWSGVRLGRAGLTRARVRIGSAGESAVRIDAVDDSGAMVVTVGALALRPTDPAQLESAQRGRQNPLFQVDWAPVTPESAKPVRLAVLGSSPALDGLAGEAERFADLDALEKAVADGAAAPEAVLAGFDGPGFDGPAPAEGTAEAVLATAGQALELVQRWLASEWLGEARLVVVTRGGVAVGDEAPDLAQSPVWGLVRSAQSEHPGRFVLVDLDGPDGGEEPQWGALLDLDEPQLALREGRLVAPRLGRTSAAAADDLWRLAITRKGSLENLAIVPSEAGRPLGAGEVRIGVRAAGLNFRDVLIALGMYPGEAPLGSEAAGVVLEVGSGVTDLAPGDRVFGLVTDAFGPVTVADRRTVAPMPAGLSFAEAAAIPVVYLTAYYGLVDLADLRAGEKLLVHAAAGGVGMAAIQLAHHFGAEVFATASPAKWDAVRALDVPTERIANSRDLGFRDAFREATGGTGVDVVLNSLAGEFVDASLELLPRGGRFLEMGKTDLRDPEAVARQHAGVRYRSYDLVAQAGPERIQEMLVELAALFERKVLVPSPIRSWDVRRGQEAFRYLREGRNTGKVVLTVPAALDPEGTVLITGGTGGLGALFAKHLVERRGAKRLLLVSRRGPAAEGVAELVAELAELGAEARVAACDVTDRDQLAELLSALDHPLTAVVHAAGVLDDGVVESLTADQVARVMRPKVDAAWNLHELTAGTELAAFVLFSSAAAQLGNPGQANYAAANAALDALAATRRAAGLPATSLAWGLWADATGMTGELDEADLARMERTGIGALPAELGLELFDESLRLDAALLVPIQLDLAALRTQARAGMLPALLRGLVRAPARRRESTGGSLAQRLAGVAEADQEQVVLDVVLAQVASVLGHASGAAIEPGRAFKELGFDSLAAVELRNRLSQVAGLRLPATLVFDHPTPVEAARLILSLVGGTGGAEQPSPLDQELQRLEALLIAVAGHEKQIASAEPRLRSLSNRLRALLSTTGTEDADDDDTFEDDLDFASDSDMFDLIDKELGSA</sequence>
<feature type="active site" description="Proton acceptor; for dehydratase activity" evidence="9">
    <location>
        <position position="967"/>
    </location>
</feature>
<evidence type="ECO:0000256" key="6">
    <source>
        <dbReference type="ARBA" id="ARBA00023194"/>
    </source>
</evidence>
<dbReference type="GO" id="GO:0016491">
    <property type="term" value="F:oxidoreductase activity"/>
    <property type="evidence" value="ECO:0007669"/>
    <property type="project" value="InterPro"/>
</dbReference>
<dbReference type="InterPro" id="IPR009081">
    <property type="entry name" value="PP-bd_ACP"/>
</dbReference>
<dbReference type="InterPro" id="IPR014043">
    <property type="entry name" value="Acyl_transferase_dom"/>
</dbReference>
<dbReference type="Pfam" id="PF08659">
    <property type="entry name" value="KR"/>
    <property type="match status" value="1"/>
</dbReference>
<dbReference type="PANTHER" id="PTHR43775:SF51">
    <property type="entry name" value="INACTIVE PHENOLPHTHIOCEROL SYNTHESIS POLYKETIDE SYNTHASE TYPE I PKS1-RELATED"/>
    <property type="match status" value="1"/>
</dbReference>
<dbReference type="Pfam" id="PF00550">
    <property type="entry name" value="PP-binding"/>
    <property type="match status" value="1"/>
</dbReference>
<evidence type="ECO:0000256" key="7">
    <source>
        <dbReference type="ARBA" id="ARBA00023268"/>
    </source>
</evidence>
<dbReference type="FunFam" id="1.10.1200.10:FF:000007">
    <property type="entry name" value="Probable polyketide synthase pks17"/>
    <property type="match status" value="1"/>
</dbReference>
<keyword evidence="7" id="KW-0511">Multifunctional enzyme</keyword>
<evidence type="ECO:0000256" key="8">
    <source>
        <dbReference type="ARBA" id="ARBA00023315"/>
    </source>
</evidence>
<dbReference type="CDD" id="cd00833">
    <property type="entry name" value="PKS"/>
    <property type="match status" value="1"/>
</dbReference>
<feature type="domain" description="Ketosynthase family 3 (KS3)" evidence="11">
    <location>
        <begin position="34"/>
        <end position="461"/>
    </location>
</feature>
<dbReference type="InterPro" id="IPR049900">
    <property type="entry name" value="PKS_mFAS_DH"/>
</dbReference>
<dbReference type="InterPro" id="IPR018201">
    <property type="entry name" value="Ketoacyl_synth_AS"/>
</dbReference>
<feature type="domain" description="Carrier" evidence="10">
    <location>
        <begin position="2013"/>
        <end position="2088"/>
    </location>
</feature>
<dbReference type="InterPro" id="IPR015083">
    <property type="entry name" value="NorB/c/GfsB-D-like_docking"/>
</dbReference>
<dbReference type="InterPro" id="IPR032821">
    <property type="entry name" value="PKS_assoc"/>
</dbReference>
<dbReference type="Gene3D" id="1.10.1200.10">
    <property type="entry name" value="ACP-like"/>
    <property type="match status" value="1"/>
</dbReference>
<dbReference type="SMART" id="SM00826">
    <property type="entry name" value="PKS_DH"/>
    <property type="match status" value="1"/>
</dbReference>
<dbReference type="Pfam" id="PF14765">
    <property type="entry name" value="PS-DH"/>
    <property type="match status" value="1"/>
</dbReference>
<dbReference type="InterPro" id="IPR036291">
    <property type="entry name" value="NAD(P)-bd_dom_sf"/>
</dbReference>
<accession>A0AB39TJG8</accession>
<dbReference type="Gene3D" id="3.40.50.11460">
    <property type="match status" value="1"/>
</dbReference>
<dbReference type="CDD" id="cd08956">
    <property type="entry name" value="KR_3_FAS_SDR_x"/>
    <property type="match status" value="1"/>
</dbReference>
<dbReference type="PROSITE" id="PS52019">
    <property type="entry name" value="PKS_MFAS_DH"/>
    <property type="match status" value="1"/>
</dbReference>
<dbReference type="FunFam" id="3.90.180.10:FF:000032">
    <property type="entry name" value="Probable polyketide synthase pks1"/>
    <property type="match status" value="1"/>
</dbReference>
<dbReference type="Pfam" id="PF16197">
    <property type="entry name" value="KAsynt_C_assoc"/>
    <property type="match status" value="1"/>
</dbReference>
<dbReference type="SUPFAM" id="SSF47336">
    <property type="entry name" value="ACP-like"/>
    <property type="match status" value="1"/>
</dbReference>
<dbReference type="InterPro" id="IPR049552">
    <property type="entry name" value="PKS_DH_N"/>
</dbReference>
<dbReference type="Gene3D" id="3.40.47.10">
    <property type="match status" value="1"/>
</dbReference>
<dbReference type="PROSITE" id="PS00606">
    <property type="entry name" value="KS3_1"/>
    <property type="match status" value="1"/>
</dbReference>
<dbReference type="Pfam" id="PF13602">
    <property type="entry name" value="ADH_zinc_N_2"/>
    <property type="match status" value="1"/>
</dbReference>
<dbReference type="Pfam" id="PF00109">
    <property type="entry name" value="ketoacyl-synt"/>
    <property type="match status" value="1"/>
</dbReference>